<dbReference type="GO" id="GO:0006631">
    <property type="term" value="P:fatty acid metabolic process"/>
    <property type="evidence" value="ECO:0007669"/>
    <property type="project" value="InterPro"/>
</dbReference>
<feature type="domain" description="3-hydroxyacyl-CoA dehydrogenase C-terminal" evidence="2">
    <location>
        <begin position="249"/>
        <end position="312"/>
    </location>
</feature>
<protein>
    <submittedName>
        <fullName evidence="4">3-hydroxyacyl-CoA dehydrogenase</fullName>
        <ecNumber evidence="4">1.1.1.35</ecNumber>
    </submittedName>
</protein>
<dbReference type="Gene3D" id="1.10.1040.10">
    <property type="entry name" value="N-(1-d-carboxylethyl)-l-norvaline Dehydrogenase, domain 2"/>
    <property type="match status" value="1"/>
</dbReference>
<dbReference type="OrthoDB" id="9771883at2"/>
<evidence type="ECO:0000313" key="5">
    <source>
        <dbReference type="Proteomes" id="UP000031552"/>
    </source>
</evidence>
<reference evidence="4" key="2">
    <citation type="submission" date="2014-09" db="EMBL/GenBank/DDBJ databases">
        <title>Criblamydia sequanensis harbors a mega-plasmid encoding arsenite resistance.</title>
        <authorList>
            <person name="Bertelli C."/>
            <person name="Goesmann A."/>
            <person name="Greub G."/>
        </authorList>
    </citation>
    <scope>NUCLEOTIDE SEQUENCE [LARGE SCALE GENOMIC DNA]</scope>
    <source>
        <strain evidence="4">CRIB-18</strain>
    </source>
</reference>
<dbReference type="eggNOG" id="COG1250">
    <property type="taxonomic scope" value="Bacteria"/>
</dbReference>
<name>A0A090CZU8_9BACT</name>
<dbReference type="Proteomes" id="UP000031552">
    <property type="component" value="Unassembled WGS sequence"/>
</dbReference>
<accession>A0A090CZU8</accession>
<dbReference type="Pfam" id="PF00725">
    <property type="entry name" value="3HCDH"/>
    <property type="match status" value="1"/>
</dbReference>
<evidence type="ECO:0000259" key="2">
    <source>
        <dbReference type="Pfam" id="PF00725"/>
    </source>
</evidence>
<dbReference type="InterPro" id="IPR008927">
    <property type="entry name" value="6-PGluconate_DH-like_C_sf"/>
</dbReference>
<dbReference type="InterPro" id="IPR036291">
    <property type="entry name" value="NAD(P)-bd_dom_sf"/>
</dbReference>
<dbReference type="AlphaFoldDB" id="A0A090CZU8"/>
<keyword evidence="5" id="KW-1185">Reference proteome</keyword>
<reference evidence="4" key="1">
    <citation type="submission" date="2013-12" db="EMBL/GenBank/DDBJ databases">
        <authorList>
            <person name="Linke B."/>
        </authorList>
    </citation>
    <scope>NUCLEOTIDE SEQUENCE [LARGE SCALE GENOMIC DNA]</scope>
    <source>
        <strain evidence="4">CRIB-18</strain>
    </source>
</reference>
<feature type="domain" description="3-hydroxyacyl-CoA dehydrogenase NAD binding" evidence="3">
    <location>
        <begin position="10"/>
        <end position="215"/>
    </location>
</feature>
<evidence type="ECO:0000256" key="1">
    <source>
        <dbReference type="ARBA" id="ARBA00023002"/>
    </source>
</evidence>
<dbReference type="STRING" id="1437425.CSEC_1890"/>
<dbReference type="Gene3D" id="3.40.50.720">
    <property type="entry name" value="NAD(P)-binding Rossmann-like Domain"/>
    <property type="match status" value="1"/>
</dbReference>
<dbReference type="InterPro" id="IPR006176">
    <property type="entry name" value="3-OHacyl-CoA_DH_NAD-bd"/>
</dbReference>
<comment type="caution">
    <text evidence="4">The sequence shown here is derived from an EMBL/GenBank/DDBJ whole genome shotgun (WGS) entry which is preliminary data.</text>
</comment>
<sequence>MSIKLPNSACVIGASGKMGSGIAFLLLKYLNEKAVKEKVPTSLILVDKDEALFPKTKEYLRSQIKKEAERQIVYLRTLYAEEESLISNEEIIQHHVQAALDRVRFALNYDEAKNVTLFFEAIFEDFELKCELFKQLNKIASKEALFFSNTSSIPISKLAEASGLEGRLAGFHFYNPPAIQKLVELILPDNASPNLNEVCLELARVLNKTVVYSKDNPGFIGNGHFIPEVLLGLKLADVENQQEELIYFLNQVTEKSLIRPMGIFQLLDYVGLDVASLIIEVMNRFGGDKKAFPKLLKNYLSHSIKGGQNPDGSQKDGIFKYEKSIPVKIYSFKTKGYLPIDEAFKQRATHLYGDLLKAPSWKELSQNKNKEAVLSPYFEKLLEDERNSSLKAKSFLKHSYEVSEELVRSGTAHSLKDVTKVLQLGFYHLYGPDAPFIKALASLKDKEIVK</sequence>
<organism evidence="4 5">
    <name type="scientific">Candidatus Criblamydia sequanensis CRIB-18</name>
    <dbReference type="NCBI Taxonomy" id="1437425"/>
    <lineage>
        <taxon>Bacteria</taxon>
        <taxon>Pseudomonadati</taxon>
        <taxon>Chlamydiota</taxon>
        <taxon>Chlamydiia</taxon>
        <taxon>Parachlamydiales</taxon>
        <taxon>Candidatus Criblamydiaceae</taxon>
        <taxon>Candidatus Criblamydia</taxon>
    </lineage>
</organism>
<evidence type="ECO:0000259" key="3">
    <source>
        <dbReference type="Pfam" id="PF02737"/>
    </source>
</evidence>
<gene>
    <name evidence="4" type="ORF">CSEC_1890</name>
</gene>
<keyword evidence="1 4" id="KW-0560">Oxidoreductase</keyword>
<dbReference type="GO" id="GO:0070403">
    <property type="term" value="F:NAD+ binding"/>
    <property type="evidence" value="ECO:0007669"/>
    <property type="project" value="InterPro"/>
</dbReference>
<dbReference type="Pfam" id="PF02737">
    <property type="entry name" value="3HCDH_N"/>
    <property type="match status" value="1"/>
</dbReference>
<dbReference type="EC" id="1.1.1.35" evidence="4"/>
<dbReference type="InterPro" id="IPR013328">
    <property type="entry name" value="6PGD_dom2"/>
</dbReference>
<evidence type="ECO:0000313" key="4">
    <source>
        <dbReference type="EMBL" id="CDR34697.1"/>
    </source>
</evidence>
<dbReference type="GO" id="GO:0003857">
    <property type="term" value="F:(3S)-3-hydroxyacyl-CoA dehydrogenase (NAD+) activity"/>
    <property type="evidence" value="ECO:0007669"/>
    <property type="project" value="UniProtKB-EC"/>
</dbReference>
<dbReference type="InterPro" id="IPR006108">
    <property type="entry name" value="3HC_DH_C"/>
</dbReference>
<dbReference type="PANTHER" id="PTHR48075:SF5">
    <property type="entry name" value="3-HYDROXYBUTYRYL-COA DEHYDROGENASE"/>
    <property type="match status" value="1"/>
</dbReference>
<dbReference type="SUPFAM" id="SSF51735">
    <property type="entry name" value="NAD(P)-binding Rossmann-fold domains"/>
    <property type="match status" value="1"/>
</dbReference>
<dbReference type="EMBL" id="CCEJ010000009">
    <property type="protein sequence ID" value="CDR34697.1"/>
    <property type="molecule type" value="Genomic_DNA"/>
</dbReference>
<dbReference type="RefSeq" id="WP_053331978.1">
    <property type="nucleotide sequence ID" value="NZ_CCEJ010000009.1"/>
</dbReference>
<dbReference type="SUPFAM" id="SSF48179">
    <property type="entry name" value="6-phosphogluconate dehydrogenase C-terminal domain-like"/>
    <property type="match status" value="1"/>
</dbReference>
<proteinExistence type="predicted"/>
<dbReference type="PANTHER" id="PTHR48075">
    <property type="entry name" value="3-HYDROXYACYL-COA DEHYDROGENASE FAMILY PROTEIN"/>
    <property type="match status" value="1"/>
</dbReference>